<dbReference type="PANTHER" id="PTHR44167:SF24">
    <property type="entry name" value="SERINE_THREONINE-PROTEIN KINASE CHK2"/>
    <property type="match status" value="1"/>
</dbReference>
<feature type="region of interest" description="Disordered" evidence="1">
    <location>
        <begin position="388"/>
        <end position="407"/>
    </location>
</feature>
<dbReference type="InterPro" id="IPR008271">
    <property type="entry name" value="Ser/Thr_kinase_AS"/>
</dbReference>
<sequence>MGQSCGVERAGGAQPGDAGGAPPTATSRLAAPLEPGSSPALPALGRRTADAGCLQVEEGFDAQVPPQQEQLPRFRLDRFAVERWELGECLVPGRFGSGWRRWYTQGPEIGRGVSAQVYEARASGGDPLGCDALGLAAGAVCDEGHVQCARTACSITGAAEAPWPEPRPRGRRVAVKQFKMYGKDSYSLELVALASVGVHPNVVRLLENYRDPRCGGEDVLVYEFCDGPSLWGLHRDFKRKRKPVPALLAARLVRQMFKALEHLERCGVEHQDVKPDNMLLFDLCLESETAHLKLGDFGWSTVGPWRASRALPQGGIGTLWYAAPELNPPLAPQAPAAEALVGAAKPAPPDNTRSTTVGDSLPEDAELSCTEAARAAGGVAGLAEELEGPAGAPTLSSGEPGPVAAPAGGVGLGPGAAVGGEAAGDVAGLAGAVAGLVGTAAGAEPGLSASEAPAGCSRARFAALRLVHGRAAHNESRREGVGGGAGVLVEPRCHFYELTDTSPSMPDITASIHARLTQYSISSRPTRQFDEDCERLPDLADGPKDSDEHGNANVPGAPMESERGAGGFFLNDEGDIKLKEDAMPMRDWHRRRANSYRRRITVQAVLGLLVHGDMTKHFAP</sequence>
<comment type="caution">
    <text evidence="3">The sequence shown here is derived from an EMBL/GenBank/DDBJ whole genome shotgun (WGS) entry which is preliminary data.</text>
</comment>
<dbReference type="PROSITE" id="PS50011">
    <property type="entry name" value="PROTEIN_KINASE_DOM"/>
    <property type="match status" value="1"/>
</dbReference>
<reference evidence="3" key="1">
    <citation type="submission" date="2023-10" db="EMBL/GenBank/DDBJ databases">
        <authorList>
            <person name="Chen Y."/>
            <person name="Shah S."/>
            <person name="Dougan E. K."/>
            <person name="Thang M."/>
            <person name="Chan C."/>
        </authorList>
    </citation>
    <scope>NUCLEOTIDE SEQUENCE [LARGE SCALE GENOMIC DNA]</scope>
</reference>
<dbReference type="Gene3D" id="1.10.510.10">
    <property type="entry name" value="Transferase(Phosphotransferase) domain 1"/>
    <property type="match status" value="1"/>
</dbReference>
<evidence type="ECO:0000313" key="3">
    <source>
        <dbReference type="EMBL" id="CAK0865219.1"/>
    </source>
</evidence>
<feature type="domain" description="Protein kinase" evidence="2">
    <location>
        <begin position="103"/>
        <end position="461"/>
    </location>
</feature>
<dbReference type="SMART" id="SM00220">
    <property type="entry name" value="S_TKc"/>
    <property type="match status" value="1"/>
</dbReference>
<keyword evidence="4" id="KW-1185">Reference proteome</keyword>
<dbReference type="InterPro" id="IPR000719">
    <property type="entry name" value="Prot_kinase_dom"/>
</dbReference>
<feature type="compositionally biased region" description="Basic and acidic residues" evidence="1">
    <location>
        <begin position="527"/>
        <end position="550"/>
    </location>
</feature>
<name>A0ABN9UY68_9DINO</name>
<dbReference type="PANTHER" id="PTHR44167">
    <property type="entry name" value="OVARIAN-SPECIFIC SERINE/THREONINE-PROTEIN KINASE LOK-RELATED"/>
    <property type="match status" value="1"/>
</dbReference>
<feature type="region of interest" description="Disordered" evidence="1">
    <location>
        <begin position="524"/>
        <end position="570"/>
    </location>
</feature>
<dbReference type="SUPFAM" id="SSF56112">
    <property type="entry name" value="Protein kinase-like (PK-like)"/>
    <property type="match status" value="1"/>
</dbReference>
<organism evidence="3 4">
    <name type="scientific">Prorocentrum cordatum</name>
    <dbReference type="NCBI Taxonomy" id="2364126"/>
    <lineage>
        <taxon>Eukaryota</taxon>
        <taxon>Sar</taxon>
        <taxon>Alveolata</taxon>
        <taxon>Dinophyceae</taxon>
        <taxon>Prorocentrales</taxon>
        <taxon>Prorocentraceae</taxon>
        <taxon>Prorocentrum</taxon>
    </lineage>
</organism>
<evidence type="ECO:0000313" key="4">
    <source>
        <dbReference type="Proteomes" id="UP001189429"/>
    </source>
</evidence>
<dbReference type="EMBL" id="CAUYUJ010016427">
    <property type="protein sequence ID" value="CAK0865219.1"/>
    <property type="molecule type" value="Genomic_DNA"/>
</dbReference>
<gene>
    <name evidence="3" type="ORF">PCOR1329_LOCUS52800</name>
</gene>
<dbReference type="CDD" id="cd00180">
    <property type="entry name" value="PKc"/>
    <property type="match status" value="1"/>
</dbReference>
<protein>
    <recommendedName>
        <fullName evidence="2">Protein kinase domain-containing protein</fullName>
    </recommendedName>
</protein>
<evidence type="ECO:0000259" key="2">
    <source>
        <dbReference type="PROSITE" id="PS50011"/>
    </source>
</evidence>
<proteinExistence type="predicted"/>
<dbReference type="Proteomes" id="UP001189429">
    <property type="component" value="Unassembled WGS sequence"/>
</dbReference>
<dbReference type="PROSITE" id="PS00108">
    <property type="entry name" value="PROTEIN_KINASE_ST"/>
    <property type="match status" value="1"/>
</dbReference>
<dbReference type="InterPro" id="IPR011009">
    <property type="entry name" value="Kinase-like_dom_sf"/>
</dbReference>
<dbReference type="Pfam" id="PF00069">
    <property type="entry name" value="Pkinase"/>
    <property type="match status" value="1"/>
</dbReference>
<feature type="region of interest" description="Disordered" evidence="1">
    <location>
        <begin position="1"/>
        <end position="44"/>
    </location>
</feature>
<accession>A0ABN9UY68</accession>
<feature type="region of interest" description="Disordered" evidence="1">
    <location>
        <begin position="341"/>
        <end position="361"/>
    </location>
</feature>
<evidence type="ECO:0000256" key="1">
    <source>
        <dbReference type="SAM" id="MobiDB-lite"/>
    </source>
</evidence>